<evidence type="ECO:0000313" key="2">
    <source>
        <dbReference type="EMBL" id="QMV43683.1"/>
    </source>
</evidence>
<dbReference type="RefSeq" id="WP_182299921.1">
    <property type="nucleotide sequence ID" value="NZ_CP041969.1"/>
</dbReference>
<name>A0A7G5C399_9BACL</name>
<organism evidence="2 3">
    <name type="scientific">Cohnella cholangitidis</name>
    <dbReference type="NCBI Taxonomy" id="2598458"/>
    <lineage>
        <taxon>Bacteria</taxon>
        <taxon>Bacillati</taxon>
        <taxon>Bacillota</taxon>
        <taxon>Bacilli</taxon>
        <taxon>Bacillales</taxon>
        <taxon>Paenibacillaceae</taxon>
        <taxon>Cohnella</taxon>
    </lineage>
</organism>
<comment type="similarity">
    <text evidence="1">Belongs to the proline racemase family.</text>
</comment>
<dbReference type="SUPFAM" id="SSF54506">
    <property type="entry name" value="Diaminopimelate epimerase-like"/>
    <property type="match status" value="1"/>
</dbReference>
<evidence type="ECO:0000313" key="3">
    <source>
        <dbReference type="Proteomes" id="UP000515679"/>
    </source>
</evidence>
<evidence type="ECO:0000256" key="1">
    <source>
        <dbReference type="ARBA" id="ARBA00007529"/>
    </source>
</evidence>
<dbReference type="Pfam" id="PF05544">
    <property type="entry name" value="Pro_racemase"/>
    <property type="match status" value="1"/>
</dbReference>
<dbReference type="InterPro" id="IPR008794">
    <property type="entry name" value="Pro_racemase_fam"/>
</dbReference>
<dbReference type="PANTHER" id="PTHR33442">
    <property type="entry name" value="TRANS-3-HYDROXY-L-PROLINE DEHYDRATASE"/>
    <property type="match status" value="1"/>
</dbReference>
<keyword evidence="3" id="KW-1185">Reference proteome</keyword>
<dbReference type="PANTHER" id="PTHR33442:SF5">
    <property type="entry name" value="BIFUNCTIONAL TRANS-3-HYDROXY-L-PROLINE DEHYDRATASE_2-EPIMERASE"/>
    <property type="match status" value="1"/>
</dbReference>
<sequence length="331" mass="36447">MRLSHMIHTIDVHVAGWPLRVLQCPIPEGKNEQSLRQAARKLWDDDHSILHWLQREPRGHAAMRVAVVDTSDAADVRMLVFDSEGYCRTDSLDALCVATGLAEIGAGTFDAFRSPGQIHRTTFTPHDSTVDEARIEGDAAECVAIDEEIELGDLNFTVDRADCGHRYVIVDAKRAGLDLSVANKSKLEKLAARIGQATKGNWEERGDGQSNVPRLAENNCRIAFMEASSGQESAWRAVTCYEDGRLFRAPEAGSIGAMLAVMNKRNRVTVGGNFLFQGLSGSSLHSNVTGLLDQEGRPALFWELRGRAFVTGSHQFLVHPDDPLSRGFLLR</sequence>
<proteinExistence type="inferred from homology"/>
<gene>
    <name evidence="2" type="ORF">FPL14_22790</name>
</gene>
<reference evidence="2 3" key="1">
    <citation type="submission" date="2019-07" db="EMBL/GenBank/DDBJ databases">
        <authorList>
            <person name="Kim J.K."/>
            <person name="Cheong H.-M."/>
            <person name="Choi Y."/>
            <person name="Hwang K.J."/>
            <person name="Lee S."/>
            <person name="Choi C."/>
        </authorList>
    </citation>
    <scope>NUCLEOTIDE SEQUENCE [LARGE SCALE GENOMIC DNA]</scope>
    <source>
        <strain evidence="2 3">KS 22</strain>
    </source>
</reference>
<dbReference type="KEGG" id="cchl:FPL14_22790"/>
<evidence type="ECO:0008006" key="4">
    <source>
        <dbReference type="Google" id="ProtNLM"/>
    </source>
</evidence>
<dbReference type="GO" id="GO:0047580">
    <property type="term" value="F:4-hydroxyproline epimerase activity"/>
    <property type="evidence" value="ECO:0007669"/>
    <property type="project" value="TreeGrafter"/>
</dbReference>
<accession>A0A7G5C399</accession>
<protein>
    <recommendedName>
        <fullName evidence="4">Proline racemase</fullName>
    </recommendedName>
</protein>
<dbReference type="EMBL" id="CP041969">
    <property type="protein sequence ID" value="QMV43683.1"/>
    <property type="molecule type" value="Genomic_DNA"/>
</dbReference>
<dbReference type="Gene3D" id="3.10.310.10">
    <property type="entry name" value="Diaminopimelate Epimerase, Chain A, domain 1"/>
    <property type="match status" value="2"/>
</dbReference>
<dbReference type="AlphaFoldDB" id="A0A7G5C399"/>
<dbReference type="Proteomes" id="UP000515679">
    <property type="component" value="Chromosome"/>
</dbReference>